<dbReference type="SUPFAM" id="SSF161098">
    <property type="entry name" value="MetI-like"/>
    <property type="match status" value="1"/>
</dbReference>
<keyword evidence="10" id="KW-1185">Reference proteome</keyword>
<evidence type="ECO:0000256" key="1">
    <source>
        <dbReference type="ARBA" id="ARBA00004651"/>
    </source>
</evidence>
<evidence type="ECO:0000313" key="10">
    <source>
        <dbReference type="Proteomes" id="UP001500603"/>
    </source>
</evidence>
<reference evidence="10" key="1">
    <citation type="journal article" date="2019" name="Int. J. Syst. Evol. Microbiol.">
        <title>The Global Catalogue of Microorganisms (GCM) 10K type strain sequencing project: providing services to taxonomists for standard genome sequencing and annotation.</title>
        <authorList>
            <consortium name="The Broad Institute Genomics Platform"/>
            <consortium name="The Broad Institute Genome Sequencing Center for Infectious Disease"/>
            <person name="Wu L."/>
            <person name="Ma J."/>
        </authorList>
    </citation>
    <scope>NUCLEOTIDE SEQUENCE [LARGE SCALE GENOMIC DNA]</scope>
    <source>
        <strain evidence="10">JCM 18298</strain>
    </source>
</reference>
<evidence type="ECO:0000256" key="6">
    <source>
        <dbReference type="ARBA" id="ARBA00023136"/>
    </source>
</evidence>
<keyword evidence="3" id="KW-1003">Cell membrane</keyword>
<gene>
    <name evidence="9" type="ORF">GCM10023318_40010</name>
</gene>
<sequence length="293" mass="31573">MGSPAMVLHAERARFGVLRTVSRYRPAVLLAVVVLLVAVLYAVLVPILRPVDEVLVDFSVSRTPPSARFPFGTDNAGRDVFVRVALGMRISLFIAVLTALGSTVIGVLVGVTAGGFGGWWDRIAMRVADAVNSLPSLLLTLLIVAMFRGSVTAIVVSLMLTHWTAIVRVVRSEMLVLRNAEFVQAARLRGLSRARIVRRHFLPVARGQALVGVVLLIPHAIWHESTLSFLGVGLPPHRASLGTLLSDAQASILLGDWWLLAFPAGVLVLVTLAVSVLGRHWQRGIEGVQEVSA</sequence>
<keyword evidence="6 7" id="KW-0472">Membrane</keyword>
<name>A0ABP9KLL6_9NOCA</name>
<dbReference type="Pfam" id="PF00528">
    <property type="entry name" value="BPD_transp_1"/>
    <property type="match status" value="1"/>
</dbReference>
<dbReference type="InterPro" id="IPR035906">
    <property type="entry name" value="MetI-like_sf"/>
</dbReference>
<comment type="subcellular location">
    <subcellularLocation>
        <location evidence="1 7">Cell membrane</location>
        <topology evidence="1 7">Multi-pass membrane protein</topology>
    </subcellularLocation>
</comment>
<comment type="caution">
    <text evidence="9">The sequence shown here is derived from an EMBL/GenBank/DDBJ whole genome shotgun (WGS) entry which is preliminary data.</text>
</comment>
<evidence type="ECO:0000259" key="8">
    <source>
        <dbReference type="PROSITE" id="PS50928"/>
    </source>
</evidence>
<accession>A0ABP9KLL6</accession>
<keyword evidence="5 7" id="KW-1133">Transmembrane helix</keyword>
<evidence type="ECO:0000313" key="9">
    <source>
        <dbReference type="EMBL" id="GAA5059469.1"/>
    </source>
</evidence>
<dbReference type="InterPro" id="IPR050366">
    <property type="entry name" value="BP-dependent_transpt_permease"/>
</dbReference>
<keyword evidence="2 7" id="KW-0813">Transport</keyword>
<feature type="transmembrane region" description="Helical" evidence="7">
    <location>
        <begin position="201"/>
        <end position="222"/>
    </location>
</feature>
<dbReference type="EMBL" id="BAABJM010000003">
    <property type="protein sequence ID" value="GAA5059469.1"/>
    <property type="molecule type" value="Genomic_DNA"/>
</dbReference>
<feature type="transmembrane region" description="Helical" evidence="7">
    <location>
        <begin position="257"/>
        <end position="277"/>
    </location>
</feature>
<dbReference type="PANTHER" id="PTHR43386:SF23">
    <property type="entry name" value="ABC TRANSPORTER"/>
    <property type="match status" value="1"/>
</dbReference>
<evidence type="ECO:0000256" key="7">
    <source>
        <dbReference type="RuleBase" id="RU363032"/>
    </source>
</evidence>
<dbReference type="RefSeq" id="WP_345497057.1">
    <property type="nucleotide sequence ID" value="NZ_BAABJM010000003.1"/>
</dbReference>
<evidence type="ECO:0000256" key="3">
    <source>
        <dbReference type="ARBA" id="ARBA00022475"/>
    </source>
</evidence>
<keyword evidence="4 7" id="KW-0812">Transmembrane</keyword>
<proteinExistence type="inferred from homology"/>
<protein>
    <submittedName>
        <fullName evidence="9">ABC transporter permease</fullName>
    </submittedName>
</protein>
<comment type="similarity">
    <text evidence="7">Belongs to the binding-protein-dependent transport system permease family.</text>
</comment>
<evidence type="ECO:0000256" key="2">
    <source>
        <dbReference type="ARBA" id="ARBA00022448"/>
    </source>
</evidence>
<organism evidence="9 10">
    <name type="scientific">Nocardia callitridis</name>
    <dbReference type="NCBI Taxonomy" id="648753"/>
    <lineage>
        <taxon>Bacteria</taxon>
        <taxon>Bacillati</taxon>
        <taxon>Actinomycetota</taxon>
        <taxon>Actinomycetes</taxon>
        <taxon>Mycobacteriales</taxon>
        <taxon>Nocardiaceae</taxon>
        <taxon>Nocardia</taxon>
    </lineage>
</organism>
<evidence type="ECO:0000256" key="4">
    <source>
        <dbReference type="ARBA" id="ARBA00022692"/>
    </source>
</evidence>
<dbReference type="Proteomes" id="UP001500603">
    <property type="component" value="Unassembled WGS sequence"/>
</dbReference>
<dbReference type="PANTHER" id="PTHR43386">
    <property type="entry name" value="OLIGOPEPTIDE TRANSPORT SYSTEM PERMEASE PROTEIN APPC"/>
    <property type="match status" value="1"/>
</dbReference>
<dbReference type="CDD" id="cd06261">
    <property type="entry name" value="TM_PBP2"/>
    <property type="match status" value="1"/>
</dbReference>
<feature type="transmembrane region" description="Helical" evidence="7">
    <location>
        <begin position="90"/>
        <end position="111"/>
    </location>
</feature>
<feature type="transmembrane region" description="Helical" evidence="7">
    <location>
        <begin position="27"/>
        <end position="48"/>
    </location>
</feature>
<feature type="domain" description="ABC transmembrane type-1" evidence="8">
    <location>
        <begin position="88"/>
        <end position="278"/>
    </location>
</feature>
<evidence type="ECO:0000256" key="5">
    <source>
        <dbReference type="ARBA" id="ARBA00022989"/>
    </source>
</evidence>
<dbReference type="PROSITE" id="PS50928">
    <property type="entry name" value="ABC_TM1"/>
    <property type="match status" value="1"/>
</dbReference>
<dbReference type="InterPro" id="IPR000515">
    <property type="entry name" value="MetI-like"/>
</dbReference>
<dbReference type="Gene3D" id="1.10.3720.10">
    <property type="entry name" value="MetI-like"/>
    <property type="match status" value="1"/>
</dbReference>